<protein>
    <recommendedName>
        <fullName evidence="1">RNase H type-1 domain-containing protein</fullName>
    </recommendedName>
</protein>
<dbReference type="EMBL" id="PQFF01000283">
    <property type="protein sequence ID" value="RHZ66130.1"/>
    <property type="molecule type" value="Genomic_DNA"/>
</dbReference>
<proteinExistence type="predicted"/>
<dbReference type="GO" id="GO:0003676">
    <property type="term" value="F:nucleic acid binding"/>
    <property type="evidence" value="ECO:0007669"/>
    <property type="project" value="InterPro"/>
</dbReference>
<organism evidence="2 3">
    <name type="scientific">Diversispora epigaea</name>
    <dbReference type="NCBI Taxonomy" id="1348612"/>
    <lineage>
        <taxon>Eukaryota</taxon>
        <taxon>Fungi</taxon>
        <taxon>Fungi incertae sedis</taxon>
        <taxon>Mucoromycota</taxon>
        <taxon>Glomeromycotina</taxon>
        <taxon>Glomeromycetes</taxon>
        <taxon>Diversisporales</taxon>
        <taxon>Diversisporaceae</taxon>
        <taxon>Diversispora</taxon>
    </lineage>
</organism>
<evidence type="ECO:0000259" key="1">
    <source>
        <dbReference type="PROSITE" id="PS50879"/>
    </source>
</evidence>
<dbReference type="Proteomes" id="UP000266861">
    <property type="component" value="Unassembled WGS sequence"/>
</dbReference>
<dbReference type="SUPFAM" id="SSF53098">
    <property type="entry name" value="Ribonuclease H-like"/>
    <property type="match status" value="1"/>
</dbReference>
<dbReference type="Pfam" id="PF00075">
    <property type="entry name" value="RNase_H"/>
    <property type="match status" value="1"/>
</dbReference>
<dbReference type="OrthoDB" id="411823at2759"/>
<comment type="caution">
    <text evidence="2">The sequence shown here is derived from an EMBL/GenBank/DDBJ whole genome shotgun (WGS) entry which is preliminary data.</text>
</comment>
<gene>
    <name evidence="2" type="ORF">Glove_309g56</name>
</gene>
<name>A0A397HZV6_9GLOM</name>
<evidence type="ECO:0000313" key="3">
    <source>
        <dbReference type="Proteomes" id="UP000266861"/>
    </source>
</evidence>
<evidence type="ECO:0000313" key="2">
    <source>
        <dbReference type="EMBL" id="RHZ66130.1"/>
    </source>
</evidence>
<keyword evidence="3" id="KW-1185">Reference proteome</keyword>
<reference evidence="2 3" key="1">
    <citation type="submission" date="2018-08" db="EMBL/GenBank/DDBJ databases">
        <title>Genome and evolution of the arbuscular mycorrhizal fungus Diversispora epigaea (formerly Glomus versiforme) and its bacterial endosymbionts.</title>
        <authorList>
            <person name="Sun X."/>
            <person name="Fei Z."/>
            <person name="Harrison M."/>
        </authorList>
    </citation>
    <scope>NUCLEOTIDE SEQUENCE [LARGE SCALE GENOMIC DNA]</scope>
    <source>
        <strain evidence="2 3">IT104</strain>
    </source>
</reference>
<dbReference type="PROSITE" id="PS50879">
    <property type="entry name" value="RNASE_H_1"/>
    <property type="match status" value="1"/>
</dbReference>
<dbReference type="InterPro" id="IPR012337">
    <property type="entry name" value="RNaseH-like_sf"/>
</dbReference>
<dbReference type="AlphaFoldDB" id="A0A397HZV6"/>
<feature type="domain" description="RNase H type-1" evidence="1">
    <location>
        <begin position="1"/>
        <end position="127"/>
    </location>
</feature>
<dbReference type="GO" id="GO:0004523">
    <property type="term" value="F:RNA-DNA hybrid ribonuclease activity"/>
    <property type="evidence" value="ECO:0007669"/>
    <property type="project" value="InterPro"/>
</dbReference>
<accession>A0A397HZV6</accession>
<dbReference type="Gene3D" id="3.30.420.10">
    <property type="entry name" value="Ribonuclease H-like superfamily/Ribonuclease H"/>
    <property type="match status" value="1"/>
</dbReference>
<dbReference type="InterPro" id="IPR036397">
    <property type="entry name" value="RNaseH_sf"/>
</dbReference>
<sequence>MFSKFQNFWTQENIQTKLDNIHLKLSNKFNFSGKVENFVLSTRAELMAILTTVYATPKRSRLCIYTDSQAAIDVIANASANPRKAHRKLKNWTFVKAIKEIANVQDLTLRLEKVKTHSGVVHNKTAD</sequence>
<dbReference type="InterPro" id="IPR002156">
    <property type="entry name" value="RNaseH_domain"/>
</dbReference>